<name>A0AAD8KSC4_TARER</name>
<dbReference type="EMBL" id="JAUHHV010000004">
    <property type="protein sequence ID" value="KAK1428660.1"/>
    <property type="molecule type" value="Genomic_DNA"/>
</dbReference>
<feature type="transmembrane region" description="Helical" evidence="1">
    <location>
        <begin position="20"/>
        <end position="49"/>
    </location>
</feature>
<sequence>MRALHVLLLLYLHRQQYFSFPVLLLCILVVFFGGLSVVHVFHVVVVIWLAYDWGVFLAWHLLQPWDGDWLSIGCLTWCDLLSSSLVDAFFVVGYVGSIDCGETRLSSVLLYIISGDDFFLVRAFRPFFGVVRLFLADLRFDRLQRFFLGHVFVGCVLVVASDANFFLINIIILFRWYVQEHQELYVDTHVMRELVPELCTDVYLCVPISWTRLPHECKDKLKAMMTEYEAANMARQLQEDHKLCSLLTPSVASSCGSIS</sequence>
<evidence type="ECO:0000313" key="2">
    <source>
        <dbReference type="EMBL" id="KAK1428660.1"/>
    </source>
</evidence>
<accession>A0AAD8KSC4</accession>
<gene>
    <name evidence="2" type="ORF">QVD17_17499</name>
</gene>
<feature type="transmembrane region" description="Helical" evidence="1">
    <location>
        <begin position="148"/>
        <end position="174"/>
    </location>
</feature>
<feature type="transmembrane region" description="Helical" evidence="1">
    <location>
        <begin position="69"/>
        <end position="96"/>
    </location>
</feature>
<reference evidence="2" key="1">
    <citation type="journal article" date="2023" name="bioRxiv">
        <title>Improved chromosome-level genome assembly for marigold (Tagetes erecta).</title>
        <authorList>
            <person name="Jiang F."/>
            <person name="Yuan L."/>
            <person name="Wang S."/>
            <person name="Wang H."/>
            <person name="Xu D."/>
            <person name="Wang A."/>
            <person name="Fan W."/>
        </authorList>
    </citation>
    <scope>NUCLEOTIDE SEQUENCE</scope>
    <source>
        <strain evidence="2">WSJ</strain>
        <tissue evidence="2">Leaf</tissue>
    </source>
</reference>
<comment type="caution">
    <text evidence="2">The sequence shown here is derived from an EMBL/GenBank/DDBJ whole genome shotgun (WGS) entry which is preliminary data.</text>
</comment>
<dbReference type="AlphaFoldDB" id="A0AAD8KSC4"/>
<keyword evidence="1" id="KW-0812">Transmembrane</keyword>
<proteinExistence type="predicted"/>
<evidence type="ECO:0000256" key="1">
    <source>
        <dbReference type="SAM" id="Phobius"/>
    </source>
</evidence>
<keyword evidence="1" id="KW-1133">Transmembrane helix</keyword>
<keyword evidence="3" id="KW-1185">Reference proteome</keyword>
<protein>
    <submittedName>
        <fullName evidence="2">Uncharacterized protein</fullName>
    </submittedName>
</protein>
<keyword evidence="1" id="KW-0472">Membrane</keyword>
<organism evidence="2 3">
    <name type="scientific">Tagetes erecta</name>
    <name type="common">African marigold</name>
    <dbReference type="NCBI Taxonomy" id="13708"/>
    <lineage>
        <taxon>Eukaryota</taxon>
        <taxon>Viridiplantae</taxon>
        <taxon>Streptophyta</taxon>
        <taxon>Embryophyta</taxon>
        <taxon>Tracheophyta</taxon>
        <taxon>Spermatophyta</taxon>
        <taxon>Magnoliopsida</taxon>
        <taxon>eudicotyledons</taxon>
        <taxon>Gunneridae</taxon>
        <taxon>Pentapetalae</taxon>
        <taxon>asterids</taxon>
        <taxon>campanulids</taxon>
        <taxon>Asterales</taxon>
        <taxon>Asteraceae</taxon>
        <taxon>Asteroideae</taxon>
        <taxon>Heliantheae alliance</taxon>
        <taxon>Tageteae</taxon>
        <taxon>Tagetes</taxon>
    </lineage>
</organism>
<dbReference type="Proteomes" id="UP001229421">
    <property type="component" value="Unassembled WGS sequence"/>
</dbReference>
<evidence type="ECO:0000313" key="3">
    <source>
        <dbReference type="Proteomes" id="UP001229421"/>
    </source>
</evidence>